<evidence type="ECO:0000259" key="5">
    <source>
        <dbReference type="PROSITE" id="PS50042"/>
    </source>
</evidence>
<evidence type="ECO:0000256" key="4">
    <source>
        <dbReference type="ARBA" id="ARBA00023163"/>
    </source>
</evidence>
<dbReference type="AlphaFoldDB" id="A0A368YD85"/>
<dbReference type="PANTHER" id="PTHR24567:SF26">
    <property type="entry name" value="REGULATORY PROTEIN YEIL"/>
    <property type="match status" value="1"/>
</dbReference>
<dbReference type="GO" id="GO:0005829">
    <property type="term" value="C:cytosol"/>
    <property type="evidence" value="ECO:0007669"/>
    <property type="project" value="TreeGrafter"/>
</dbReference>
<dbReference type="CDD" id="cd00092">
    <property type="entry name" value="HTH_CRP"/>
    <property type="match status" value="1"/>
</dbReference>
<name>A0A368YD85_9BACI</name>
<protein>
    <submittedName>
        <fullName evidence="7">CRP/FNR family transcriptional regulator</fullName>
    </submittedName>
</protein>
<dbReference type="Proteomes" id="UP000252585">
    <property type="component" value="Unassembled WGS sequence"/>
</dbReference>
<sequence length="223" mass="25427">MSSTCNHSYRGCVAGVPIFNHLEAEDLDEIMKTVHSSTYQKGEHLYHAGDTLGALYIVHKGKVRIYRMNEEGKEQLVRLLSAGDFTGELALFTNKKEEAYAEVVEDAQVCRITQDDLHSFLMQYPTIALKIMQEFATRLDTAETQTALFAQERVETRIAKYLLTCTENNTARLTMTKRDLASYLGTTPETISRRFSDMERSGIIQKQDSRTFLILDQVQLEEL</sequence>
<evidence type="ECO:0000256" key="2">
    <source>
        <dbReference type="ARBA" id="ARBA00023125"/>
    </source>
</evidence>
<dbReference type="InterPro" id="IPR036388">
    <property type="entry name" value="WH-like_DNA-bd_sf"/>
</dbReference>
<evidence type="ECO:0000259" key="6">
    <source>
        <dbReference type="PROSITE" id="PS51063"/>
    </source>
</evidence>
<keyword evidence="4" id="KW-0804">Transcription</keyword>
<dbReference type="PANTHER" id="PTHR24567">
    <property type="entry name" value="CRP FAMILY TRANSCRIPTIONAL REGULATORY PROTEIN"/>
    <property type="match status" value="1"/>
</dbReference>
<dbReference type="PROSITE" id="PS51063">
    <property type="entry name" value="HTH_CRP_2"/>
    <property type="match status" value="1"/>
</dbReference>
<reference evidence="7 8" key="1">
    <citation type="submission" date="2018-07" db="EMBL/GenBank/DDBJ databases">
        <title>Genomic Encyclopedia of Type Strains, Phase IV (KMG-IV): sequencing the most valuable type-strain genomes for metagenomic binning, comparative biology and taxonomic classification.</title>
        <authorList>
            <person name="Goeker M."/>
        </authorList>
    </citation>
    <scope>NUCLEOTIDE SEQUENCE [LARGE SCALE GENOMIC DNA]</scope>
    <source>
        <strain evidence="7 8">DSM 27696</strain>
    </source>
</reference>
<dbReference type="InterPro" id="IPR036390">
    <property type="entry name" value="WH_DNA-bd_sf"/>
</dbReference>
<dbReference type="InterPro" id="IPR018490">
    <property type="entry name" value="cNMP-bd_dom_sf"/>
</dbReference>
<dbReference type="RefSeq" id="WP_245937343.1">
    <property type="nucleotide sequence ID" value="NZ_QPJJ01000001.1"/>
</dbReference>
<dbReference type="InterPro" id="IPR000595">
    <property type="entry name" value="cNMP-bd_dom"/>
</dbReference>
<evidence type="ECO:0000256" key="3">
    <source>
        <dbReference type="ARBA" id="ARBA00023159"/>
    </source>
</evidence>
<gene>
    <name evidence="7" type="ORF">DFR57_101165</name>
</gene>
<dbReference type="SMART" id="SM00100">
    <property type="entry name" value="cNMP"/>
    <property type="match status" value="1"/>
</dbReference>
<dbReference type="InterPro" id="IPR014710">
    <property type="entry name" value="RmlC-like_jellyroll"/>
</dbReference>
<dbReference type="GO" id="GO:0003677">
    <property type="term" value="F:DNA binding"/>
    <property type="evidence" value="ECO:0007669"/>
    <property type="project" value="UniProtKB-KW"/>
</dbReference>
<dbReference type="Pfam" id="PF00027">
    <property type="entry name" value="cNMP_binding"/>
    <property type="match status" value="1"/>
</dbReference>
<dbReference type="PRINTS" id="PR00034">
    <property type="entry name" value="HTHCRP"/>
</dbReference>
<dbReference type="EMBL" id="QPJJ01000001">
    <property type="protein sequence ID" value="RCW77296.1"/>
    <property type="molecule type" value="Genomic_DNA"/>
</dbReference>
<dbReference type="GO" id="GO:0003700">
    <property type="term" value="F:DNA-binding transcription factor activity"/>
    <property type="evidence" value="ECO:0007669"/>
    <property type="project" value="TreeGrafter"/>
</dbReference>
<keyword evidence="8" id="KW-1185">Reference proteome</keyword>
<comment type="caution">
    <text evidence="7">The sequence shown here is derived from an EMBL/GenBank/DDBJ whole genome shotgun (WGS) entry which is preliminary data.</text>
</comment>
<feature type="domain" description="Cyclic nucleotide-binding" evidence="5">
    <location>
        <begin position="18"/>
        <end position="138"/>
    </location>
</feature>
<dbReference type="SUPFAM" id="SSF46785">
    <property type="entry name" value="Winged helix' DNA-binding domain"/>
    <property type="match status" value="1"/>
</dbReference>
<dbReference type="Pfam" id="PF13545">
    <property type="entry name" value="HTH_Crp_2"/>
    <property type="match status" value="1"/>
</dbReference>
<dbReference type="CDD" id="cd00038">
    <property type="entry name" value="CAP_ED"/>
    <property type="match status" value="1"/>
</dbReference>
<dbReference type="SUPFAM" id="SSF51206">
    <property type="entry name" value="cAMP-binding domain-like"/>
    <property type="match status" value="1"/>
</dbReference>
<evidence type="ECO:0000313" key="8">
    <source>
        <dbReference type="Proteomes" id="UP000252585"/>
    </source>
</evidence>
<evidence type="ECO:0000313" key="7">
    <source>
        <dbReference type="EMBL" id="RCW77296.1"/>
    </source>
</evidence>
<dbReference type="Gene3D" id="1.10.10.10">
    <property type="entry name" value="Winged helix-like DNA-binding domain superfamily/Winged helix DNA-binding domain"/>
    <property type="match status" value="1"/>
</dbReference>
<dbReference type="InterPro" id="IPR012318">
    <property type="entry name" value="HTH_CRP"/>
</dbReference>
<proteinExistence type="predicted"/>
<keyword evidence="2" id="KW-0238">DNA-binding</keyword>
<accession>A0A368YD85</accession>
<keyword evidence="1" id="KW-0805">Transcription regulation</keyword>
<organism evidence="7 8">
    <name type="scientific">Saliterribacillus persicus</name>
    <dbReference type="NCBI Taxonomy" id="930114"/>
    <lineage>
        <taxon>Bacteria</taxon>
        <taxon>Bacillati</taxon>
        <taxon>Bacillota</taxon>
        <taxon>Bacilli</taxon>
        <taxon>Bacillales</taxon>
        <taxon>Bacillaceae</taxon>
        <taxon>Saliterribacillus</taxon>
    </lineage>
</organism>
<evidence type="ECO:0000256" key="1">
    <source>
        <dbReference type="ARBA" id="ARBA00023015"/>
    </source>
</evidence>
<dbReference type="Gene3D" id="2.60.120.10">
    <property type="entry name" value="Jelly Rolls"/>
    <property type="match status" value="1"/>
</dbReference>
<keyword evidence="3" id="KW-0010">Activator</keyword>
<feature type="domain" description="HTH crp-type" evidence="6">
    <location>
        <begin position="152"/>
        <end position="218"/>
    </location>
</feature>
<dbReference type="PROSITE" id="PS50042">
    <property type="entry name" value="CNMP_BINDING_3"/>
    <property type="match status" value="1"/>
</dbReference>
<dbReference type="SMART" id="SM00419">
    <property type="entry name" value="HTH_CRP"/>
    <property type="match status" value="1"/>
</dbReference>
<dbReference type="InterPro" id="IPR050397">
    <property type="entry name" value="Env_Response_Regulators"/>
</dbReference>